<dbReference type="GO" id="GO:0016491">
    <property type="term" value="F:oxidoreductase activity"/>
    <property type="evidence" value="ECO:0007669"/>
    <property type="project" value="UniProtKB-KW"/>
</dbReference>
<sequence length="249" mass="26730">MKWKDRIVIVTGAGRGIGRGLAEKYAEAGATVIVAEMLETEGQAVAEAISLQGGKAKYAACDVRAEEDLIRLLASTAEEFGRIDVLINNAGVSRFKSPYELSVEEWDDVLNTNVRSVFIASREAAKVMRLQPEGGAIVNIASTRALMSEPGSEAYAASKGAIVSISHALAVSLGPDRIRVNCISPGWIETGDYNSLRDIDHHQHPAGRVGEPGDIARACLYLTDPDNSFVTGSHLVVDGGMTRKMIYEE</sequence>
<evidence type="ECO:0000313" key="5">
    <source>
        <dbReference type="EMBL" id="GIO44648.1"/>
    </source>
</evidence>
<dbReference type="RefSeq" id="WP_301630567.1">
    <property type="nucleotide sequence ID" value="NZ_BORS01000020.1"/>
</dbReference>
<dbReference type="PRINTS" id="PR00080">
    <property type="entry name" value="SDRFAMILY"/>
</dbReference>
<evidence type="ECO:0000313" key="6">
    <source>
        <dbReference type="Proteomes" id="UP000678895"/>
    </source>
</evidence>
<dbReference type="NCBIfam" id="NF005559">
    <property type="entry name" value="PRK07231.1"/>
    <property type="match status" value="1"/>
</dbReference>
<comment type="caution">
    <text evidence="5">The sequence shown here is derived from an EMBL/GenBank/DDBJ whole genome shotgun (WGS) entry which is preliminary data.</text>
</comment>
<keyword evidence="6" id="KW-1185">Reference proteome</keyword>
<evidence type="ECO:0000256" key="2">
    <source>
        <dbReference type="ARBA" id="ARBA00023002"/>
    </source>
</evidence>
<dbReference type="PROSITE" id="PS00061">
    <property type="entry name" value="ADH_SHORT"/>
    <property type="match status" value="1"/>
</dbReference>
<dbReference type="InterPro" id="IPR002347">
    <property type="entry name" value="SDR_fam"/>
</dbReference>
<dbReference type="Proteomes" id="UP000678895">
    <property type="component" value="Unassembled WGS sequence"/>
</dbReference>
<evidence type="ECO:0000256" key="3">
    <source>
        <dbReference type="ARBA" id="ARBA00023027"/>
    </source>
</evidence>
<comment type="similarity">
    <text evidence="1">Belongs to the short-chain dehydrogenases/reductases (SDR) family.</text>
</comment>
<organism evidence="5 6">
    <name type="scientific">Paenibacillus apis</name>
    <dbReference type="NCBI Taxonomy" id="1792174"/>
    <lineage>
        <taxon>Bacteria</taxon>
        <taxon>Bacillati</taxon>
        <taxon>Bacillota</taxon>
        <taxon>Bacilli</taxon>
        <taxon>Bacillales</taxon>
        <taxon>Paenibacillaceae</taxon>
        <taxon>Paenibacillus</taxon>
    </lineage>
</organism>
<proteinExistence type="inferred from homology"/>
<evidence type="ECO:0000259" key="4">
    <source>
        <dbReference type="SMART" id="SM00822"/>
    </source>
</evidence>
<dbReference type="Pfam" id="PF13561">
    <property type="entry name" value="adh_short_C2"/>
    <property type="match status" value="1"/>
</dbReference>
<dbReference type="PRINTS" id="PR00081">
    <property type="entry name" value="GDHRDH"/>
</dbReference>
<dbReference type="FunFam" id="3.40.50.720:FF:000084">
    <property type="entry name" value="Short-chain dehydrogenase reductase"/>
    <property type="match status" value="1"/>
</dbReference>
<dbReference type="SMART" id="SM00822">
    <property type="entry name" value="PKS_KR"/>
    <property type="match status" value="1"/>
</dbReference>
<dbReference type="InterPro" id="IPR057326">
    <property type="entry name" value="KR_dom"/>
</dbReference>
<feature type="domain" description="Ketoreductase" evidence="4">
    <location>
        <begin position="6"/>
        <end position="190"/>
    </location>
</feature>
<dbReference type="GO" id="GO:0008206">
    <property type="term" value="P:bile acid metabolic process"/>
    <property type="evidence" value="ECO:0007669"/>
    <property type="project" value="UniProtKB-ARBA"/>
</dbReference>
<dbReference type="PANTHER" id="PTHR24321:SF8">
    <property type="entry name" value="ESTRADIOL 17-BETA-DEHYDROGENASE 8-RELATED"/>
    <property type="match status" value="1"/>
</dbReference>
<evidence type="ECO:0000256" key="1">
    <source>
        <dbReference type="ARBA" id="ARBA00006484"/>
    </source>
</evidence>
<protein>
    <submittedName>
        <fullName evidence="5">Oxidoreductase</fullName>
    </submittedName>
</protein>
<dbReference type="EMBL" id="BORS01000020">
    <property type="protein sequence ID" value="GIO44648.1"/>
    <property type="molecule type" value="Genomic_DNA"/>
</dbReference>
<dbReference type="Gene3D" id="3.40.50.720">
    <property type="entry name" value="NAD(P)-binding Rossmann-like Domain"/>
    <property type="match status" value="1"/>
</dbReference>
<keyword evidence="2" id="KW-0560">Oxidoreductase</keyword>
<dbReference type="PANTHER" id="PTHR24321">
    <property type="entry name" value="DEHYDROGENASES, SHORT CHAIN"/>
    <property type="match status" value="1"/>
</dbReference>
<name>A0A919Y7I6_9BACL</name>
<gene>
    <name evidence="5" type="ORF">J41TS4_44060</name>
</gene>
<dbReference type="InterPro" id="IPR036291">
    <property type="entry name" value="NAD(P)-bd_dom_sf"/>
</dbReference>
<dbReference type="AlphaFoldDB" id="A0A919Y7I6"/>
<reference evidence="5" key="1">
    <citation type="submission" date="2021-03" db="EMBL/GenBank/DDBJ databases">
        <title>Antimicrobial resistance genes in bacteria isolated from Japanese honey, and their potential for conferring macrolide and lincosamide resistance in the American foulbrood pathogen Paenibacillus larvae.</title>
        <authorList>
            <person name="Okamoto M."/>
            <person name="Kumagai M."/>
            <person name="Kanamori H."/>
            <person name="Takamatsu D."/>
        </authorList>
    </citation>
    <scope>NUCLEOTIDE SEQUENCE</scope>
    <source>
        <strain evidence="5">J41TS4</strain>
    </source>
</reference>
<dbReference type="InterPro" id="IPR020904">
    <property type="entry name" value="Sc_DH/Rdtase_CS"/>
</dbReference>
<keyword evidence="3" id="KW-0520">NAD</keyword>
<dbReference type="SUPFAM" id="SSF51735">
    <property type="entry name" value="NAD(P)-binding Rossmann-fold domains"/>
    <property type="match status" value="1"/>
</dbReference>
<accession>A0A919Y7I6</accession>